<keyword evidence="3" id="KW-0547">Nucleotide-binding</keyword>
<keyword evidence="6 7" id="KW-0472">Membrane</keyword>
<dbReference type="EMBL" id="BSWK01000014">
    <property type="protein sequence ID" value="GMB86727.1"/>
    <property type="molecule type" value="Genomic_DNA"/>
</dbReference>
<evidence type="ECO:0000259" key="8">
    <source>
        <dbReference type="PROSITE" id="PS50893"/>
    </source>
</evidence>
<dbReference type="InterPro" id="IPR003593">
    <property type="entry name" value="AAA+_ATPase"/>
</dbReference>
<dbReference type="Pfam" id="PF00664">
    <property type="entry name" value="ABC_membrane"/>
    <property type="match status" value="1"/>
</dbReference>
<evidence type="ECO:0000256" key="7">
    <source>
        <dbReference type="SAM" id="Phobius"/>
    </source>
</evidence>
<reference evidence="10" key="1">
    <citation type="submission" date="2023-04" db="EMBL/GenBank/DDBJ databases">
        <title>Draft genome sequences of Lactobacillus delbrueckii subsp. bulgaricus ME-900 and ME-901 with improved acid tolerance.</title>
        <authorList>
            <person name="Ishida T."/>
            <person name="Yamamoto E."/>
            <person name="Koizumi A."/>
            <person name="Fujiwara S."/>
            <person name="Makino S."/>
            <person name="Kano H."/>
            <person name="Kimura K."/>
        </authorList>
    </citation>
    <scope>NUCLEOTIDE SEQUENCE</scope>
    <source>
        <strain evidence="10">ME-900</strain>
    </source>
</reference>
<feature type="domain" description="ABC transporter" evidence="8">
    <location>
        <begin position="321"/>
        <end position="526"/>
    </location>
</feature>
<evidence type="ECO:0000313" key="11">
    <source>
        <dbReference type="Proteomes" id="UP001165243"/>
    </source>
</evidence>
<dbReference type="InterPro" id="IPR039421">
    <property type="entry name" value="Type_1_exporter"/>
</dbReference>
<name>A0AAV5PEC3_LACDE</name>
<evidence type="ECO:0000256" key="5">
    <source>
        <dbReference type="ARBA" id="ARBA00022989"/>
    </source>
</evidence>
<feature type="transmembrane region" description="Helical" evidence="7">
    <location>
        <begin position="12"/>
        <end position="38"/>
    </location>
</feature>
<dbReference type="Proteomes" id="UP001165243">
    <property type="component" value="Unassembled WGS sequence"/>
</dbReference>
<evidence type="ECO:0000256" key="4">
    <source>
        <dbReference type="ARBA" id="ARBA00022840"/>
    </source>
</evidence>
<dbReference type="InterPro" id="IPR027417">
    <property type="entry name" value="P-loop_NTPase"/>
</dbReference>
<dbReference type="PROSITE" id="PS50929">
    <property type="entry name" value="ABC_TM1F"/>
    <property type="match status" value="1"/>
</dbReference>
<feature type="transmembrane region" description="Helical" evidence="7">
    <location>
        <begin position="146"/>
        <end position="165"/>
    </location>
</feature>
<protein>
    <submittedName>
        <fullName evidence="10">Multidrug ABC transporter ATP-binding and permease protein</fullName>
    </submittedName>
</protein>
<dbReference type="InterPro" id="IPR036640">
    <property type="entry name" value="ABC1_TM_sf"/>
</dbReference>
<accession>A0AAV5PEC3</accession>
<dbReference type="InterPro" id="IPR025662">
    <property type="entry name" value="Sigma_54_int_dom_ATP-bd_1"/>
</dbReference>
<keyword evidence="5 7" id="KW-1133">Transmembrane helix</keyword>
<dbReference type="CDD" id="cd03228">
    <property type="entry name" value="ABCC_MRP_Like"/>
    <property type="match status" value="1"/>
</dbReference>
<dbReference type="GO" id="GO:0015421">
    <property type="term" value="F:ABC-type oligopeptide transporter activity"/>
    <property type="evidence" value="ECO:0007669"/>
    <property type="project" value="TreeGrafter"/>
</dbReference>
<keyword evidence="2 7" id="KW-0812">Transmembrane</keyword>
<dbReference type="SMART" id="SM00382">
    <property type="entry name" value="AAA"/>
    <property type="match status" value="1"/>
</dbReference>
<evidence type="ECO:0000256" key="3">
    <source>
        <dbReference type="ARBA" id="ARBA00022741"/>
    </source>
</evidence>
<dbReference type="PROSITE" id="PS00675">
    <property type="entry name" value="SIGMA54_INTERACT_1"/>
    <property type="match status" value="1"/>
</dbReference>
<dbReference type="SUPFAM" id="SSF52540">
    <property type="entry name" value="P-loop containing nucleoside triphosphate hydrolases"/>
    <property type="match status" value="1"/>
</dbReference>
<comment type="subcellular location">
    <subcellularLocation>
        <location evidence="1">Cell membrane</location>
        <topology evidence="1">Multi-pass membrane protein</topology>
    </subcellularLocation>
</comment>
<dbReference type="AlphaFoldDB" id="A0AAV5PEC3"/>
<dbReference type="Gene3D" id="1.20.1560.10">
    <property type="entry name" value="ABC transporter type 1, transmembrane domain"/>
    <property type="match status" value="1"/>
</dbReference>
<feature type="domain" description="ABC transmembrane type-1" evidence="9">
    <location>
        <begin position="17"/>
        <end position="290"/>
    </location>
</feature>
<evidence type="ECO:0000313" key="10">
    <source>
        <dbReference type="EMBL" id="GMB86727.1"/>
    </source>
</evidence>
<evidence type="ECO:0000256" key="2">
    <source>
        <dbReference type="ARBA" id="ARBA00022692"/>
    </source>
</evidence>
<dbReference type="InterPro" id="IPR011527">
    <property type="entry name" value="ABC1_TM_dom"/>
</dbReference>
<evidence type="ECO:0000259" key="9">
    <source>
        <dbReference type="PROSITE" id="PS50929"/>
    </source>
</evidence>
<sequence length="526" mass="59309">MKIGELVKQNRLRFTCAVALEVLGQLCVAVGNYIIGFILDLLVKRETSRFYLVLAVFFVLYIGGYVLISFAEYLYIVQVQEYVHQLRRKTVDYYYQNHETVAEMQSHLTNDFQMLFDNFTQPLFVFFDSALAVVFSAYALVTMHWILLVTTVLLSVMFLYLPSIFSKKYQERTLIFSNMNTAYLTSIKNWLGGLAEIQRYDARHKLVEVLEKRSKKLEGSLVTRQVSAIEINFINGFMSIFCQVVLDVVTGTLILAGTISIGKLVAVGQFSSTIFNSLVMLSNYLEQIKSTKPLNEKVAAALADPPKDVCTDEELTSFDHLQTTGLSFSYDHGETINYPDLKIKVGEKILLTGDSGTGKSTLLKVLAGELKATTGNIAFYDHDDRKIDISLKAMHYVPQDPVLFPVSIAENITMFKPKLDDKVGEYLQKVDLAKDIAKFPKGQDTVIDVEELNVSGGQRQKIVLARAELNQSDFILIDEATAAVDQDSTKRILKNLLKTNATIIFIGHNFTNEMVDMFDRQIVLSK</sequence>
<gene>
    <name evidence="10" type="primary">mdlB_5</name>
    <name evidence="10" type="ORF">ME0900_11000</name>
</gene>
<comment type="caution">
    <text evidence="10">The sequence shown here is derived from an EMBL/GenBank/DDBJ whole genome shotgun (WGS) entry which is preliminary data.</text>
</comment>
<organism evidence="10 11">
    <name type="scientific">Lactobacillus delbrueckii subsp. bulgaricus</name>
    <dbReference type="NCBI Taxonomy" id="1585"/>
    <lineage>
        <taxon>Bacteria</taxon>
        <taxon>Bacillati</taxon>
        <taxon>Bacillota</taxon>
        <taxon>Bacilli</taxon>
        <taxon>Lactobacillales</taxon>
        <taxon>Lactobacillaceae</taxon>
        <taxon>Lactobacillus</taxon>
    </lineage>
</organism>
<dbReference type="GO" id="GO:0016887">
    <property type="term" value="F:ATP hydrolysis activity"/>
    <property type="evidence" value="ECO:0007669"/>
    <property type="project" value="InterPro"/>
</dbReference>
<dbReference type="PANTHER" id="PTHR43394">
    <property type="entry name" value="ATP-DEPENDENT PERMEASE MDL1, MITOCHONDRIAL"/>
    <property type="match status" value="1"/>
</dbReference>
<evidence type="ECO:0000256" key="1">
    <source>
        <dbReference type="ARBA" id="ARBA00004651"/>
    </source>
</evidence>
<dbReference type="PROSITE" id="PS50893">
    <property type="entry name" value="ABC_TRANSPORTER_2"/>
    <property type="match status" value="1"/>
</dbReference>
<dbReference type="PANTHER" id="PTHR43394:SF1">
    <property type="entry name" value="ATP-BINDING CASSETTE SUB-FAMILY B MEMBER 10, MITOCHONDRIAL"/>
    <property type="match status" value="1"/>
</dbReference>
<feature type="transmembrane region" description="Helical" evidence="7">
    <location>
        <begin position="50"/>
        <end position="77"/>
    </location>
</feature>
<dbReference type="RefSeq" id="WP_014565400.1">
    <property type="nucleotide sequence ID" value="NZ_BSWJ01000012.1"/>
</dbReference>
<dbReference type="InterPro" id="IPR003439">
    <property type="entry name" value="ABC_transporter-like_ATP-bd"/>
</dbReference>
<dbReference type="Gene3D" id="3.40.50.300">
    <property type="entry name" value="P-loop containing nucleotide triphosphate hydrolases"/>
    <property type="match status" value="1"/>
</dbReference>
<dbReference type="GO" id="GO:0005886">
    <property type="term" value="C:plasma membrane"/>
    <property type="evidence" value="ECO:0007669"/>
    <property type="project" value="UniProtKB-SubCell"/>
</dbReference>
<dbReference type="GO" id="GO:0005524">
    <property type="term" value="F:ATP binding"/>
    <property type="evidence" value="ECO:0007669"/>
    <property type="project" value="UniProtKB-KW"/>
</dbReference>
<feature type="transmembrane region" description="Helical" evidence="7">
    <location>
        <begin position="123"/>
        <end position="140"/>
    </location>
</feature>
<evidence type="ECO:0000256" key="6">
    <source>
        <dbReference type="ARBA" id="ARBA00023136"/>
    </source>
</evidence>
<keyword evidence="4 10" id="KW-0067">ATP-binding</keyword>
<dbReference type="SUPFAM" id="SSF90123">
    <property type="entry name" value="ABC transporter transmembrane region"/>
    <property type="match status" value="1"/>
</dbReference>
<dbReference type="Pfam" id="PF00005">
    <property type="entry name" value="ABC_tran"/>
    <property type="match status" value="1"/>
</dbReference>
<proteinExistence type="predicted"/>